<evidence type="ECO:0000313" key="2">
    <source>
        <dbReference type="EMBL" id="RKS83150.1"/>
    </source>
</evidence>
<keyword evidence="3" id="KW-1185">Reference proteome</keyword>
<evidence type="ECO:0000313" key="3">
    <source>
        <dbReference type="Proteomes" id="UP000268233"/>
    </source>
</evidence>
<gene>
    <name evidence="2" type="ORF">BDK61_2483</name>
</gene>
<feature type="region of interest" description="Disordered" evidence="1">
    <location>
        <begin position="1"/>
        <end position="48"/>
    </location>
</feature>
<accession>A0A495R7E8</accession>
<organism evidence="2 3">
    <name type="scientific">Haloarcula quadrata</name>
    <dbReference type="NCBI Taxonomy" id="182779"/>
    <lineage>
        <taxon>Archaea</taxon>
        <taxon>Methanobacteriati</taxon>
        <taxon>Methanobacteriota</taxon>
        <taxon>Stenosarchaea group</taxon>
        <taxon>Halobacteria</taxon>
        <taxon>Halobacteriales</taxon>
        <taxon>Haloarculaceae</taxon>
        <taxon>Haloarcula</taxon>
    </lineage>
</organism>
<sequence>MHTLVGTIVDVGSKALGDTSPADAGAPARAAVEVRNGSEKRVNSQSSG</sequence>
<proteinExistence type="predicted"/>
<name>A0A495R7E8_9EURY</name>
<comment type="caution">
    <text evidence="2">The sequence shown here is derived from an EMBL/GenBank/DDBJ whole genome shotgun (WGS) entry which is preliminary data.</text>
</comment>
<dbReference type="EMBL" id="RBWW01000001">
    <property type="protein sequence ID" value="RKS83150.1"/>
    <property type="molecule type" value="Genomic_DNA"/>
</dbReference>
<protein>
    <submittedName>
        <fullName evidence="2">Uncharacterized protein</fullName>
    </submittedName>
</protein>
<evidence type="ECO:0000256" key="1">
    <source>
        <dbReference type="SAM" id="MobiDB-lite"/>
    </source>
</evidence>
<reference evidence="2 3" key="1">
    <citation type="submission" date="2018-10" db="EMBL/GenBank/DDBJ databases">
        <title>Genomic Encyclopedia of Archaeal and Bacterial Type Strains, Phase II (KMG-II): from individual species to whole genera.</title>
        <authorList>
            <person name="Goeker M."/>
        </authorList>
    </citation>
    <scope>NUCLEOTIDE SEQUENCE [LARGE SCALE GENOMIC DNA]</scope>
    <source>
        <strain evidence="2 3">DSM 11927</strain>
    </source>
</reference>
<feature type="compositionally biased region" description="Low complexity" evidence="1">
    <location>
        <begin position="22"/>
        <end position="31"/>
    </location>
</feature>
<dbReference type="Proteomes" id="UP000268233">
    <property type="component" value="Unassembled WGS sequence"/>
</dbReference>
<dbReference type="AlphaFoldDB" id="A0A495R7E8"/>